<evidence type="ECO:0000256" key="7">
    <source>
        <dbReference type="ARBA" id="ARBA00022691"/>
    </source>
</evidence>
<dbReference type="Pfam" id="PF04055">
    <property type="entry name" value="Radical_SAM"/>
    <property type="match status" value="1"/>
</dbReference>
<dbReference type="GO" id="GO:0019843">
    <property type="term" value="F:rRNA binding"/>
    <property type="evidence" value="ECO:0007669"/>
    <property type="project" value="UniProtKB-UniRule"/>
</dbReference>
<dbReference type="InterPro" id="IPR058240">
    <property type="entry name" value="rSAM_sf"/>
</dbReference>
<dbReference type="PANTHER" id="PTHR30544">
    <property type="entry name" value="23S RRNA METHYLTRANSFERASE"/>
    <property type="match status" value="1"/>
</dbReference>
<dbReference type="Gene3D" id="3.20.20.70">
    <property type="entry name" value="Aldolase class I"/>
    <property type="match status" value="1"/>
</dbReference>
<feature type="binding site" evidence="13">
    <location>
        <position position="304"/>
    </location>
    <ligand>
        <name>S-adenosyl-L-methionine</name>
        <dbReference type="ChEBI" id="CHEBI:59789"/>
    </ligand>
</feature>
<feature type="binding site" evidence="13">
    <location>
        <position position="135"/>
    </location>
    <ligand>
        <name>[4Fe-4S] cluster</name>
        <dbReference type="ChEBI" id="CHEBI:49883"/>
        <note>4Fe-4S-S-AdoMet</note>
    </ligand>
</feature>
<evidence type="ECO:0000256" key="8">
    <source>
        <dbReference type="ARBA" id="ARBA00022694"/>
    </source>
</evidence>
<keyword evidence="6 13" id="KW-0808">Transferase</keyword>
<comment type="miscellaneous">
    <text evidence="13">Reaction proceeds by a ping-pong mechanism involving intermediate methylation of a conserved cysteine residue.</text>
</comment>
<dbReference type="GO" id="GO:0046872">
    <property type="term" value="F:metal ion binding"/>
    <property type="evidence" value="ECO:0007669"/>
    <property type="project" value="UniProtKB-KW"/>
</dbReference>
<comment type="caution">
    <text evidence="15">The sequence shown here is derived from an EMBL/GenBank/DDBJ whole genome shotgun (WGS) entry which is preliminary data.</text>
</comment>
<keyword evidence="4 13" id="KW-0698">rRNA processing</keyword>
<reference evidence="15" key="1">
    <citation type="journal article" date="2020" name="mSystems">
        <title>Genome- and Community-Level Interaction Insights into Carbon Utilization and Element Cycling Functions of Hydrothermarchaeota in Hydrothermal Sediment.</title>
        <authorList>
            <person name="Zhou Z."/>
            <person name="Liu Y."/>
            <person name="Xu W."/>
            <person name="Pan J."/>
            <person name="Luo Z.H."/>
            <person name="Li M."/>
        </authorList>
    </citation>
    <scope>NUCLEOTIDE SEQUENCE [LARGE SCALE GENOMIC DNA]</scope>
    <source>
        <strain evidence="15">SpSt-374</strain>
    </source>
</reference>
<dbReference type="GO" id="GO:0005737">
    <property type="term" value="C:cytoplasm"/>
    <property type="evidence" value="ECO:0007669"/>
    <property type="project" value="UniProtKB-SubCell"/>
</dbReference>
<dbReference type="SFLD" id="SFLDG01062">
    <property type="entry name" value="methyltransferase_(Class_A)"/>
    <property type="match status" value="1"/>
</dbReference>
<dbReference type="FunFam" id="3.20.20.70:FF:000014">
    <property type="entry name" value="Probable dual-specificity RNA methyltransferase RlmN"/>
    <property type="match status" value="1"/>
</dbReference>
<comment type="function">
    <text evidence="13">Specifically methylates position 2 of adenine 2503 in 23S rRNA and position 2 of adenine 37 in tRNAs.</text>
</comment>
<dbReference type="SUPFAM" id="SSF102114">
    <property type="entry name" value="Radical SAM enzymes"/>
    <property type="match status" value="1"/>
</dbReference>
<dbReference type="GO" id="GO:0030488">
    <property type="term" value="P:tRNA methylation"/>
    <property type="evidence" value="ECO:0007669"/>
    <property type="project" value="UniProtKB-UniRule"/>
</dbReference>
<keyword evidence="2 13" id="KW-0004">4Fe-4S</keyword>
<keyword evidence="12 13" id="KW-1015">Disulfide bond</keyword>
<dbReference type="InterPro" id="IPR004383">
    <property type="entry name" value="rRNA_lsu_MTrfase_RlmN/Cfr"/>
</dbReference>
<comment type="catalytic activity">
    <reaction evidence="13">
        <text>adenosine(2503) in 23S rRNA + 2 reduced [2Fe-2S]-[ferredoxin] + 2 S-adenosyl-L-methionine = 2-methyladenosine(2503) in 23S rRNA + 5'-deoxyadenosine + L-methionine + 2 oxidized [2Fe-2S]-[ferredoxin] + S-adenosyl-L-homocysteine</text>
        <dbReference type="Rhea" id="RHEA:42916"/>
        <dbReference type="Rhea" id="RHEA-COMP:10000"/>
        <dbReference type="Rhea" id="RHEA-COMP:10001"/>
        <dbReference type="Rhea" id="RHEA-COMP:10152"/>
        <dbReference type="Rhea" id="RHEA-COMP:10282"/>
        <dbReference type="ChEBI" id="CHEBI:17319"/>
        <dbReference type="ChEBI" id="CHEBI:33737"/>
        <dbReference type="ChEBI" id="CHEBI:33738"/>
        <dbReference type="ChEBI" id="CHEBI:57844"/>
        <dbReference type="ChEBI" id="CHEBI:57856"/>
        <dbReference type="ChEBI" id="CHEBI:59789"/>
        <dbReference type="ChEBI" id="CHEBI:74411"/>
        <dbReference type="ChEBI" id="CHEBI:74497"/>
        <dbReference type="EC" id="2.1.1.192"/>
    </reaction>
</comment>
<comment type="cofactor">
    <cofactor evidence="13">
        <name>[4Fe-4S] cluster</name>
        <dbReference type="ChEBI" id="CHEBI:49883"/>
    </cofactor>
    <text evidence="13">Binds 1 [4Fe-4S] cluster. The cluster is coordinated with 3 cysteines and an exchangeable S-adenosyl-L-methionine.</text>
</comment>
<comment type="similarity">
    <text evidence="13">Belongs to the radical SAM superfamily. RlmN family.</text>
</comment>
<evidence type="ECO:0000256" key="6">
    <source>
        <dbReference type="ARBA" id="ARBA00022679"/>
    </source>
</evidence>
<dbReference type="SFLD" id="SFLDS00029">
    <property type="entry name" value="Radical_SAM"/>
    <property type="match status" value="1"/>
</dbReference>
<dbReference type="GO" id="GO:0070040">
    <property type="term" value="F:rRNA (adenine(2503)-C2-)-methyltransferase activity"/>
    <property type="evidence" value="ECO:0007669"/>
    <property type="project" value="UniProtKB-UniRule"/>
</dbReference>
<dbReference type="AlphaFoldDB" id="A0A7C3VEM6"/>
<dbReference type="PIRSF" id="PIRSF006004">
    <property type="entry name" value="CHP00048"/>
    <property type="match status" value="1"/>
</dbReference>
<evidence type="ECO:0000256" key="5">
    <source>
        <dbReference type="ARBA" id="ARBA00022603"/>
    </source>
</evidence>
<dbReference type="HAMAP" id="MF_01849">
    <property type="entry name" value="RNA_methyltr_RlmN"/>
    <property type="match status" value="1"/>
</dbReference>
<feature type="binding site" evidence="13">
    <location>
        <begin position="228"/>
        <end position="230"/>
    </location>
    <ligand>
        <name>S-adenosyl-L-methionine</name>
        <dbReference type="ChEBI" id="CHEBI:59789"/>
    </ligand>
</feature>
<evidence type="ECO:0000256" key="1">
    <source>
        <dbReference type="ARBA" id="ARBA00004496"/>
    </source>
</evidence>
<gene>
    <name evidence="13 15" type="primary">rlmN</name>
    <name evidence="15" type="ORF">ENR15_02720</name>
</gene>
<feature type="binding site" evidence="13">
    <location>
        <position position="132"/>
    </location>
    <ligand>
        <name>[4Fe-4S] cluster</name>
        <dbReference type="ChEBI" id="CHEBI:49883"/>
        <note>4Fe-4S-S-AdoMet</note>
    </ligand>
</feature>
<keyword evidence="7 13" id="KW-0949">S-adenosyl-L-methionine</keyword>
<dbReference type="GO" id="GO:0002935">
    <property type="term" value="F:tRNA (adenine(37)-C2)-methyltransferase activity"/>
    <property type="evidence" value="ECO:0007669"/>
    <property type="project" value="UniProtKB-UniRule"/>
</dbReference>
<feature type="active site" description="Proton acceptor" evidence="13">
    <location>
        <position position="108"/>
    </location>
</feature>
<feature type="active site" description="S-methylcysteine intermediate" evidence="13">
    <location>
        <position position="347"/>
    </location>
</feature>
<name>A0A7C3VEM6_9CYAN</name>
<organism evidence="15">
    <name type="scientific">Planktothricoides sp. SpSt-374</name>
    <dbReference type="NCBI Taxonomy" id="2282167"/>
    <lineage>
        <taxon>Bacteria</taxon>
        <taxon>Bacillati</taxon>
        <taxon>Cyanobacteriota</taxon>
        <taxon>Cyanophyceae</taxon>
        <taxon>Oscillatoriophycideae</taxon>
        <taxon>Oscillatoriales</taxon>
        <taxon>Oscillatoriaceae</taxon>
        <taxon>Planktothricoides</taxon>
    </lineage>
</organism>
<dbReference type="InterPro" id="IPR040072">
    <property type="entry name" value="Methyltransferase_A"/>
</dbReference>
<dbReference type="InterPro" id="IPR007197">
    <property type="entry name" value="rSAM"/>
</dbReference>
<keyword evidence="3 13" id="KW-0963">Cytoplasm</keyword>
<dbReference type="PANTHER" id="PTHR30544:SF5">
    <property type="entry name" value="RADICAL SAM CORE DOMAIN-CONTAINING PROTEIN"/>
    <property type="match status" value="1"/>
</dbReference>
<feature type="domain" description="Radical SAM core" evidence="14">
    <location>
        <begin position="114"/>
        <end position="342"/>
    </location>
</feature>
<dbReference type="Gene3D" id="1.10.150.530">
    <property type="match status" value="1"/>
</dbReference>
<evidence type="ECO:0000256" key="4">
    <source>
        <dbReference type="ARBA" id="ARBA00022552"/>
    </source>
</evidence>
<sequence>MPPKVQTPTKNNNSAADAQTLPLLGRSVEELTAWVQEQGQPAYRGKQLHNWLYQHGARSLAEITVFPQQWRHTMADFPVGRSEIAYRSQAGDGTVKYLLRLADGMTVETVGIPTAKRLTVCVSSQVGCPMACDFCATGKGGFDRNLTVNEIVDQVLTVQEDFQRRVSHIVFMGMGEPLLNMTHVLGAVRCINEDIGIGQRCITVSTVGIRDRIRRLAQVRGQFTLAVSLHAGNQTLRERLVPTARNYPLPDLIAECREYVQITGRRLTFEYILLAGVNDNLENAAQLAQMLRGFQSHVNLIPYNPIKEAHYQRPDPERVQAFADALEQRHIAVSVRYSRGLEADAACGQLRAGAK</sequence>
<dbReference type="Pfam" id="PF21016">
    <property type="entry name" value="RlmN_N"/>
    <property type="match status" value="1"/>
</dbReference>
<dbReference type="PROSITE" id="PS51918">
    <property type="entry name" value="RADICAL_SAM"/>
    <property type="match status" value="1"/>
</dbReference>
<dbReference type="InterPro" id="IPR013785">
    <property type="entry name" value="Aldolase_TIM"/>
</dbReference>
<dbReference type="GO" id="GO:0000049">
    <property type="term" value="F:tRNA binding"/>
    <property type="evidence" value="ECO:0007669"/>
    <property type="project" value="UniProtKB-UniRule"/>
</dbReference>
<dbReference type="EC" id="2.1.1.192" evidence="13"/>
<dbReference type="NCBIfam" id="TIGR00048">
    <property type="entry name" value="rRNA_mod_RlmN"/>
    <property type="match status" value="1"/>
</dbReference>
<evidence type="ECO:0000313" key="15">
    <source>
        <dbReference type="EMBL" id="HGF99593.1"/>
    </source>
</evidence>
<dbReference type="GO" id="GO:0070475">
    <property type="term" value="P:rRNA base methylation"/>
    <property type="evidence" value="ECO:0007669"/>
    <property type="project" value="UniProtKB-UniRule"/>
</dbReference>
<keyword evidence="9 13" id="KW-0479">Metal-binding</keyword>
<evidence type="ECO:0000256" key="2">
    <source>
        <dbReference type="ARBA" id="ARBA00022485"/>
    </source>
</evidence>
<dbReference type="CDD" id="cd01335">
    <property type="entry name" value="Radical_SAM"/>
    <property type="match status" value="1"/>
</dbReference>
<dbReference type="InterPro" id="IPR048641">
    <property type="entry name" value="RlmN_N"/>
</dbReference>
<evidence type="ECO:0000259" key="14">
    <source>
        <dbReference type="PROSITE" id="PS51918"/>
    </source>
</evidence>
<feature type="binding site" evidence="13">
    <location>
        <position position="128"/>
    </location>
    <ligand>
        <name>[4Fe-4S] cluster</name>
        <dbReference type="ChEBI" id="CHEBI:49883"/>
        <note>4Fe-4S-S-AdoMet</note>
    </ligand>
</feature>
<keyword evidence="10 13" id="KW-0408">Iron</keyword>
<keyword evidence="8 13" id="KW-0819">tRNA processing</keyword>
<keyword evidence="5 13" id="KW-0489">Methyltransferase</keyword>
<evidence type="ECO:0000256" key="9">
    <source>
        <dbReference type="ARBA" id="ARBA00022723"/>
    </source>
</evidence>
<keyword evidence="11 13" id="KW-0411">Iron-sulfur</keyword>
<dbReference type="SMART" id="SM00729">
    <property type="entry name" value="Elp3"/>
    <property type="match status" value="1"/>
</dbReference>
<dbReference type="GO" id="GO:0051539">
    <property type="term" value="F:4 iron, 4 sulfur cluster binding"/>
    <property type="evidence" value="ECO:0007669"/>
    <property type="project" value="UniProtKB-UniRule"/>
</dbReference>
<feature type="binding site" evidence="13">
    <location>
        <begin position="175"/>
        <end position="176"/>
    </location>
    <ligand>
        <name>S-adenosyl-L-methionine</name>
        <dbReference type="ChEBI" id="CHEBI:59789"/>
    </ligand>
</feature>
<protein>
    <recommendedName>
        <fullName evidence="13">Probable dual-specificity RNA methyltransferase RlmN</fullName>
        <ecNumber evidence="13">2.1.1.192</ecNumber>
    </recommendedName>
    <alternativeName>
        <fullName evidence="13">23S rRNA (adenine(2503)-C(2))-methyltransferase</fullName>
    </alternativeName>
    <alternativeName>
        <fullName evidence="13">23S rRNA m2A2503 methyltransferase</fullName>
    </alternativeName>
    <alternativeName>
        <fullName evidence="13">Ribosomal RNA large subunit methyltransferase N</fullName>
    </alternativeName>
    <alternativeName>
        <fullName evidence="13">tRNA (adenine(37)-C(2))-methyltransferase</fullName>
    </alternativeName>
    <alternativeName>
        <fullName evidence="13">tRNA m2A37 methyltransferase</fullName>
    </alternativeName>
</protein>
<evidence type="ECO:0000256" key="10">
    <source>
        <dbReference type="ARBA" id="ARBA00023004"/>
    </source>
</evidence>
<comment type="caution">
    <text evidence="13">Lacks conserved residue(s) required for the propagation of feature annotation.</text>
</comment>
<evidence type="ECO:0000256" key="13">
    <source>
        <dbReference type="HAMAP-Rule" id="MF_01849"/>
    </source>
</evidence>
<evidence type="ECO:0000256" key="3">
    <source>
        <dbReference type="ARBA" id="ARBA00022490"/>
    </source>
</evidence>
<proteinExistence type="inferred from homology"/>
<dbReference type="SFLD" id="SFLDF00275">
    <property type="entry name" value="adenosine_C2_methyltransferase"/>
    <property type="match status" value="1"/>
</dbReference>
<evidence type="ECO:0000256" key="12">
    <source>
        <dbReference type="ARBA" id="ARBA00023157"/>
    </source>
</evidence>
<comment type="catalytic activity">
    <reaction evidence="13">
        <text>adenosine(37) in tRNA + 2 reduced [2Fe-2S]-[ferredoxin] + 2 S-adenosyl-L-methionine = 2-methyladenosine(37) in tRNA + 5'-deoxyadenosine + L-methionine + 2 oxidized [2Fe-2S]-[ferredoxin] + S-adenosyl-L-homocysteine</text>
        <dbReference type="Rhea" id="RHEA:43332"/>
        <dbReference type="Rhea" id="RHEA-COMP:10000"/>
        <dbReference type="Rhea" id="RHEA-COMP:10001"/>
        <dbReference type="Rhea" id="RHEA-COMP:10162"/>
        <dbReference type="Rhea" id="RHEA-COMP:10485"/>
        <dbReference type="ChEBI" id="CHEBI:17319"/>
        <dbReference type="ChEBI" id="CHEBI:33737"/>
        <dbReference type="ChEBI" id="CHEBI:33738"/>
        <dbReference type="ChEBI" id="CHEBI:57844"/>
        <dbReference type="ChEBI" id="CHEBI:57856"/>
        <dbReference type="ChEBI" id="CHEBI:59789"/>
        <dbReference type="ChEBI" id="CHEBI:74411"/>
        <dbReference type="ChEBI" id="CHEBI:74497"/>
        <dbReference type="EC" id="2.1.1.192"/>
    </reaction>
</comment>
<dbReference type="InterPro" id="IPR006638">
    <property type="entry name" value="Elp3/MiaA/NifB-like_rSAM"/>
</dbReference>
<feature type="binding site" evidence="13">
    <location>
        <position position="205"/>
    </location>
    <ligand>
        <name>S-adenosyl-L-methionine</name>
        <dbReference type="ChEBI" id="CHEBI:59789"/>
    </ligand>
</feature>
<dbReference type="EMBL" id="DSPX01000023">
    <property type="protein sequence ID" value="HGF99593.1"/>
    <property type="molecule type" value="Genomic_DNA"/>
</dbReference>
<evidence type="ECO:0000256" key="11">
    <source>
        <dbReference type="ARBA" id="ARBA00023014"/>
    </source>
</evidence>
<dbReference type="InterPro" id="IPR027492">
    <property type="entry name" value="RNA_MTrfase_RlmN"/>
</dbReference>
<comment type="subcellular location">
    <subcellularLocation>
        <location evidence="1 13">Cytoplasm</location>
    </subcellularLocation>
</comment>
<accession>A0A7C3VEM6</accession>